<reference evidence="1" key="1">
    <citation type="submission" date="2023-09" db="EMBL/GenBank/DDBJ databases">
        <title>30 novel species of actinomycetes from the DSMZ collection.</title>
        <authorList>
            <person name="Nouioui I."/>
        </authorList>
    </citation>
    <scope>NUCLEOTIDE SEQUENCE</scope>
    <source>
        <strain evidence="1">DSM 115977</strain>
    </source>
</reference>
<comment type="caution">
    <text evidence="1">The sequence shown here is derived from an EMBL/GenBank/DDBJ whole genome shotgun (WGS) entry which is preliminary data.</text>
</comment>
<organism evidence="1 2">
    <name type="scientific">Micromonospora reichwaldensis</name>
    <dbReference type="NCBI Taxonomy" id="3075516"/>
    <lineage>
        <taxon>Bacteria</taxon>
        <taxon>Bacillati</taxon>
        <taxon>Actinomycetota</taxon>
        <taxon>Actinomycetes</taxon>
        <taxon>Micromonosporales</taxon>
        <taxon>Micromonosporaceae</taxon>
        <taxon>Micromonospora</taxon>
    </lineage>
</organism>
<sequence>MTLTGSIPRDYRPSGRSCIPASRTATLEPASNAFAIAFSDRFPAAGGLVVVDPAAEAASACLNDAAIAGERPLIGPRK</sequence>
<name>A0ABU2WXC2_9ACTN</name>
<protein>
    <submittedName>
        <fullName evidence="1">Uncharacterized protein</fullName>
    </submittedName>
</protein>
<keyword evidence="2" id="KW-1185">Reference proteome</keyword>
<proteinExistence type="predicted"/>
<gene>
    <name evidence="1" type="ORF">RM555_16415</name>
</gene>
<dbReference type="RefSeq" id="WP_311412563.1">
    <property type="nucleotide sequence ID" value="NZ_JAVRFL010000017.1"/>
</dbReference>
<dbReference type="Proteomes" id="UP001180973">
    <property type="component" value="Unassembled WGS sequence"/>
</dbReference>
<accession>A0ABU2WXC2</accession>
<evidence type="ECO:0000313" key="1">
    <source>
        <dbReference type="EMBL" id="MDT0530578.1"/>
    </source>
</evidence>
<evidence type="ECO:0000313" key="2">
    <source>
        <dbReference type="Proteomes" id="UP001180973"/>
    </source>
</evidence>
<dbReference type="EMBL" id="JAVRFL010000017">
    <property type="protein sequence ID" value="MDT0530578.1"/>
    <property type="molecule type" value="Genomic_DNA"/>
</dbReference>